<evidence type="ECO:0000313" key="3">
    <source>
        <dbReference type="Proteomes" id="UP001283361"/>
    </source>
</evidence>
<proteinExistence type="predicted"/>
<feature type="region of interest" description="Disordered" evidence="1">
    <location>
        <begin position="45"/>
        <end position="83"/>
    </location>
</feature>
<keyword evidence="3" id="KW-1185">Reference proteome</keyword>
<organism evidence="2 3">
    <name type="scientific">Elysia crispata</name>
    <name type="common">lettuce slug</name>
    <dbReference type="NCBI Taxonomy" id="231223"/>
    <lineage>
        <taxon>Eukaryota</taxon>
        <taxon>Metazoa</taxon>
        <taxon>Spiralia</taxon>
        <taxon>Lophotrochozoa</taxon>
        <taxon>Mollusca</taxon>
        <taxon>Gastropoda</taxon>
        <taxon>Heterobranchia</taxon>
        <taxon>Euthyneura</taxon>
        <taxon>Panpulmonata</taxon>
        <taxon>Sacoglossa</taxon>
        <taxon>Placobranchoidea</taxon>
        <taxon>Plakobranchidae</taxon>
        <taxon>Elysia</taxon>
    </lineage>
</organism>
<comment type="caution">
    <text evidence="2">The sequence shown here is derived from an EMBL/GenBank/DDBJ whole genome shotgun (WGS) entry which is preliminary data.</text>
</comment>
<protein>
    <submittedName>
        <fullName evidence="2">Uncharacterized protein</fullName>
    </submittedName>
</protein>
<dbReference type="EMBL" id="JAWDGP010000283">
    <property type="protein sequence ID" value="KAK3801840.1"/>
    <property type="molecule type" value="Genomic_DNA"/>
</dbReference>
<feature type="compositionally biased region" description="Polar residues" evidence="1">
    <location>
        <begin position="45"/>
        <end position="56"/>
    </location>
</feature>
<accession>A0AAE1ECN7</accession>
<reference evidence="2" key="1">
    <citation type="journal article" date="2023" name="G3 (Bethesda)">
        <title>A reference genome for the long-term kleptoplast-retaining sea slug Elysia crispata morphotype clarki.</title>
        <authorList>
            <person name="Eastman K.E."/>
            <person name="Pendleton A.L."/>
            <person name="Shaikh M.A."/>
            <person name="Suttiyut T."/>
            <person name="Ogas R."/>
            <person name="Tomko P."/>
            <person name="Gavelis G."/>
            <person name="Widhalm J.R."/>
            <person name="Wisecaver J.H."/>
        </authorList>
    </citation>
    <scope>NUCLEOTIDE SEQUENCE</scope>
    <source>
        <strain evidence="2">ECLA1</strain>
    </source>
</reference>
<name>A0AAE1ECN7_9GAST</name>
<evidence type="ECO:0000313" key="2">
    <source>
        <dbReference type="EMBL" id="KAK3801840.1"/>
    </source>
</evidence>
<sequence length="83" mass="9141">MYPLLALRAVPLLHHFPKDDSTAFSFPLYLFCLSSLPLVNDLRTTENSTGASQRVPSSPHFPPACPNRRASCRKAPSRTATIS</sequence>
<evidence type="ECO:0000256" key="1">
    <source>
        <dbReference type="SAM" id="MobiDB-lite"/>
    </source>
</evidence>
<dbReference type="AlphaFoldDB" id="A0AAE1ECN7"/>
<gene>
    <name evidence="2" type="ORF">RRG08_048427</name>
</gene>
<dbReference type="Proteomes" id="UP001283361">
    <property type="component" value="Unassembled WGS sequence"/>
</dbReference>